<dbReference type="GO" id="GO:0016787">
    <property type="term" value="F:hydrolase activity"/>
    <property type="evidence" value="ECO:0007669"/>
    <property type="project" value="UniProtKB-KW"/>
</dbReference>
<dbReference type="EMBL" id="FOVW01000003">
    <property type="protein sequence ID" value="SFO04703.1"/>
    <property type="molecule type" value="Genomic_DNA"/>
</dbReference>
<dbReference type="Proteomes" id="UP000199564">
    <property type="component" value="Unassembled WGS sequence"/>
</dbReference>
<reference evidence="3" key="1">
    <citation type="submission" date="2016-10" db="EMBL/GenBank/DDBJ databases">
        <authorList>
            <person name="Varghese N."/>
            <person name="Submissions S."/>
        </authorList>
    </citation>
    <scope>NUCLEOTIDE SEQUENCE [LARGE SCALE GENOMIC DNA]</scope>
    <source>
        <strain evidence="3">DSM 15282</strain>
    </source>
</reference>
<dbReference type="STRING" id="226506.SAMN04488519_103219"/>
<dbReference type="InterPro" id="IPR006674">
    <property type="entry name" value="HD_domain"/>
</dbReference>
<feature type="domain" description="HD/PDEase" evidence="1">
    <location>
        <begin position="23"/>
        <end position="135"/>
    </location>
</feature>
<evidence type="ECO:0000313" key="3">
    <source>
        <dbReference type="Proteomes" id="UP000199564"/>
    </source>
</evidence>
<keyword evidence="3" id="KW-1185">Reference proteome</keyword>
<organism evidence="2 3">
    <name type="scientific">Algoriphagus ornithinivorans</name>
    <dbReference type="NCBI Taxonomy" id="226506"/>
    <lineage>
        <taxon>Bacteria</taxon>
        <taxon>Pseudomonadati</taxon>
        <taxon>Bacteroidota</taxon>
        <taxon>Cytophagia</taxon>
        <taxon>Cytophagales</taxon>
        <taxon>Cyclobacteriaceae</taxon>
        <taxon>Algoriphagus</taxon>
    </lineage>
</organism>
<sequence length="194" mass="22766">MIDFEQIKRKVYRNILEQLPSYLTYHNLAHTEYVMDKAIFLARIEDVSEKELFLLRLAALFHDTGFIENPKNHEEIGCGIARNYLSEDISESDLSKICGMIMATKIPQSPTNQLERIIADADLEYLGTNEFEKQGNKLFDELKHFNPSFSEQAWNELQLTFLEKHEYHTDYCKKFREPKKQANIDSVKEKLDLV</sequence>
<evidence type="ECO:0000313" key="2">
    <source>
        <dbReference type="EMBL" id="SFO04703.1"/>
    </source>
</evidence>
<dbReference type="SMART" id="SM00471">
    <property type="entry name" value="HDc"/>
    <property type="match status" value="1"/>
</dbReference>
<dbReference type="Gene3D" id="1.10.3210.10">
    <property type="entry name" value="Hypothetical protein af1432"/>
    <property type="match status" value="1"/>
</dbReference>
<evidence type="ECO:0000259" key="1">
    <source>
        <dbReference type="SMART" id="SM00471"/>
    </source>
</evidence>
<dbReference type="Pfam" id="PF01966">
    <property type="entry name" value="HD"/>
    <property type="match status" value="1"/>
</dbReference>
<dbReference type="RefSeq" id="WP_091651559.1">
    <property type="nucleotide sequence ID" value="NZ_FOVW01000003.1"/>
</dbReference>
<accession>A0A1I5DZY7</accession>
<protein>
    <submittedName>
        <fullName evidence="2">Predicted metal-dependent phosphohydrolase, HD superfamily</fullName>
    </submittedName>
</protein>
<dbReference type="InterPro" id="IPR003607">
    <property type="entry name" value="HD/PDEase_dom"/>
</dbReference>
<dbReference type="SUPFAM" id="SSF109604">
    <property type="entry name" value="HD-domain/PDEase-like"/>
    <property type="match status" value="1"/>
</dbReference>
<dbReference type="AlphaFoldDB" id="A0A1I5DZY7"/>
<gene>
    <name evidence="2" type="ORF">SAMN04488519_103219</name>
</gene>
<name>A0A1I5DZY7_9BACT</name>
<keyword evidence="2" id="KW-0378">Hydrolase</keyword>
<proteinExistence type="predicted"/>